<gene>
    <name evidence="2" type="ORF">CORC01_08036</name>
</gene>
<comment type="caution">
    <text evidence="2">The sequence shown here is derived from an EMBL/GenBank/DDBJ whole genome shotgun (WGS) entry which is preliminary data.</text>
</comment>
<evidence type="ECO:0000313" key="2">
    <source>
        <dbReference type="EMBL" id="OHE96719.1"/>
    </source>
</evidence>
<protein>
    <submittedName>
        <fullName evidence="2">Uncharacterized protein</fullName>
    </submittedName>
</protein>
<name>A0A1G4B5K2_9PEZI</name>
<feature type="region of interest" description="Disordered" evidence="1">
    <location>
        <begin position="75"/>
        <end position="118"/>
    </location>
</feature>
<organism evidence="2 3">
    <name type="scientific">Colletotrichum orchidophilum</name>
    <dbReference type="NCBI Taxonomy" id="1209926"/>
    <lineage>
        <taxon>Eukaryota</taxon>
        <taxon>Fungi</taxon>
        <taxon>Dikarya</taxon>
        <taxon>Ascomycota</taxon>
        <taxon>Pezizomycotina</taxon>
        <taxon>Sordariomycetes</taxon>
        <taxon>Hypocreomycetidae</taxon>
        <taxon>Glomerellales</taxon>
        <taxon>Glomerellaceae</taxon>
        <taxon>Colletotrichum</taxon>
    </lineage>
</organism>
<evidence type="ECO:0000313" key="3">
    <source>
        <dbReference type="Proteomes" id="UP000176998"/>
    </source>
</evidence>
<reference evidence="2 3" key="1">
    <citation type="submission" date="2016-09" db="EMBL/GenBank/DDBJ databases">
        <authorList>
            <person name="Capua I."/>
            <person name="De Benedictis P."/>
            <person name="Joannis T."/>
            <person name="Lombin L.H."/>
            <person name="Cattoli G."/>
        </authorList>
    </citation>
    <scope>NUCLEOTIDE SEQUENCE [LARGE SCALE GENOMIC DNA]</scope>
    <source>
        <strain evidence="2 3">IMI 309357</strain>
    </source>
</reference>
<dbReference type="EMBL" id="MJBS01000066">
    <property type="protein sequence ID" value="OHE96719.1"/>
    <property type="molecule type" value="Genomic_DNA"/>
</dbReference>
<proteinExistence type="predicted"/>
<accession>A0A1G4B5K2</accession>
<dbReference type="GeneID" id="34561181"/>
<evidence type="ECO:0000256" key="1">
    <source>
        <dbReference type="SAM" id="MobiDB-lite"/>
    </source>
</evidence>
<sequence length="118" mass="13051">MKAVLRAETRANVQLCPFHQDMALQCQIPSDSHCTKEEEQNNSRFLGDANANRETQAKRGVFRRGWLLAHVIPVSQEAPSTPDSADGRGRFRPPMIRGAERVELGASQSGYGKSMPSL</sequence>
<feature type="compositionally biased region" description="Polar residues" evidence="1">
    <location>
        <begin position="106"/>
        <end position="118"/>
    </location>
</feature>
<dbReference type="RefSeq" id="XP_022473875.1">
    <property type="nucleotide sequence ID" value="XM_022619671.1"/>
</dbReference>
<keyword evidence="3" id="KW-1185">Reference proteome</keyword>
<dbReference type="AlphaFoldDB" id="A0A1G4B5K2"/>
<dbReference type="Proteomes" id="UP000176998">
    <property type="component" value="Unassembled WGS sequence"/>
</dbReference>